<dbReference type="Pfam" id="PF13527">
    <property type="entry name" value="Acetyltransf_9"/>
    <property type="match status" value="1"/>
</dbReference>
<evidence type="ECO:0000256" key="2">
    <source>
        <dbReference type="ARBA" id="ARBA00022679"/>
    </source>
</evidence>
<dbReference type="SUPFAM" id="SSF55729">
    <property type="entry name" value="Acyl-CoA N-acyltransferases (Nat)"/>
    <property type="match status" value="1"/>
</dbReference>
<feature type="active site" description="Proton acceptor; via carboxylate" evidence="4">
    <location>
        <position position="410"/>
    </location>
</feature>
<feature type="binding site" evidence="4">
    <location>
        <begin position="116"/>
        <end position="117"/>
    </location>
    <ligand>
        <name>acetyl-CoA</name>
        <dbReference type="ChEBI" id="CHEBI:57288"/>
    </ligand>
</feature>
<keyword evidence="3 4" id="KW-0012">Acyltransferase</keyword>
<sequence length="410" mass="44610">MSLSLRPLTENDFPAWIGVDEEAFGNAVPPHRLELFKDLAEFDRSLGAFEGDLLVGATCVCSFTMTVPGGPIPVAGVTSVGVLPSHRRRGVLSSLMARQLNDVRERGESVAALYASEAAIYGRFGYGRAADNLFFDLPTHSAAFVGHAPTDPSLRLRVVTPAESRNAFEKIFEAALDGRPGLYARTPARWNSVLSDHEADQGGAGPLRAVVVEDDEGPRGYALFRIKLSFTAHDLPDGELRLKELFGLDPAAYALLWRHVLDRDLVSRVKVAQRPVDDPLIHLLAEPRQLNAGWLDELWIRLVDVERALTSRRYSAPVDVVVEVEDAFCPWNAGRWRLTADTSGARCVRADDVEADLTLPVSVLGAAYLGGRQLAAPQAAGVVREARAGAVRQLSTAMSWDPAPWAGLVF</sequence>
<comment type="subunit">
    <text evidence="4">Homohexamer; trimer of dimers.</text>
</comment>
<feature type="active site" description="Proton donor" evidence="4">
    <location>
        <position position="121"/>
    </location>
</feature>
<evidence type="ECO:0000256" key="3">
    <source>
        <dbReference type="ARBA" id="ARBA00023315"/>
    </source>
</evidence>
<dbReference type="InterPro" id="IPR022902">
    <property type="entry name" value="NAcTrfase_Eis"/>
</dbReference>
<name>A0A9W6I6A0_9ACTN</name>
<dbReference type="InterPro" id="IPR036527">
    <property type="entry name" value="SCP2_sterol-bd_dom_sf"/>
</dbReference>
<feature type="domain" description="N-acetyltransferase" evidence="5">
    <location>
        <begin position="3"/>
        <end position="151"/>
    </location>
</feature>
<dbReference type="SUPFAM" id="SSF55718">
    <property type="entry name" value="SCP-like"/>
    <property type="match status" value="1"/>
</dbReference>
<organism evidence="6 7">
    <name type="scientific">Streptosporangium carneum</name>
    <dbReference type="NCBI Taxonomy" id="47481"/>
    <lineage>
        <taxon>Bacteria</taxon>
        <taxon>Bacillati</taxon>
        <taxon>Actinomycetota</taxon>
        <taxon>Actinomycetes</taxon>
        <taxon>Streptosporangiales</taxon>
        <taxon>Streptosporangiaceae</taxon>
        <taxon>Streptosporangium</taxon>
    </lineage>
</organism>
<keyword evidence="2 4" id="KW-0808">Transferase</keyword>
<proteinExistence type="inferred from homology"/>
<evidence type="ECO:0000313" key="6">
    <source>
        <dbReference type="EMBL" id="GLK12468.1"/>
    </source>
</evidence>
<comment type="similarity">
    <text evidence="1 4">Belongs to the acetyltransferase Eis family.</text>
</comment>
<dbReference type="Gene3D" id="3.30.1050.10">
    <property type="entry name" value="SCP2 sterol-binding domain"/>
    <property type="match status" value="1"/>
</dbReference>
<dbReference type="EMBL" id="BSEV01000016">
    <property type="protein sequence ID" value="GLK12468.1"/>
    <property type="molecule type" value="Genomic_DNA"/>
</dbReference>
<dbReference type="InterPro" id="IPR041380">
    <property type="entry name" value="Acetyltransf_17"/>
</dbReference>
<dbReference type="PANTHER" id="PTHR37817:SF1">
    <property type="entry name" value="N-ACETYLTRANSFERASE EIS"/>
    <property type="match status" value="1"/>
</dbReference>
<feature type="binding site" evidence="4">
    <location>
        <begin position="88"/>
        <end position="93"/>
    </location>
    <ligand>
        <name>acetyl-CoA</name>
        <dbReference type="ChEBI" id="CHEBI:57288"/>
    </ligand>
</feature>
<dbReference type="Gene3D" id="3.40.630.30">
    <property type="match status" value="2"/>
</dbReference>
<comment type="caution">
    <text evidence="6">The sequence shown here is derived from an EMBL/GenBank/DDBJ whole genome shotgun (WGS) entry which is preliminary data.</text>
</comment>
<dbReference type="RefSeq" id="WP_271220793.1">
    <property type="nucleotide sequence ID" value="NZ_BAAAVD010000009.1"/>
</dbReference>
<dbReference type="Pfam" id="PF13530">
    <property type="entry name" value="SCP2_2"/>
    <property type="match status" value="1"/>
</dbReference>
<gene>
    <name evidence="6" type="ORF">GCM10017600_58780</name>
</gene>
<dbReference type="NCBIfam" id="NF002367">
    <property type="entry name" value="PRK01346.1-4"/>
    <property type="match status" value="1"/>
</dbReference>
<dbReference type="InterPro" id="IPR016181">
    <property type="entry name" value="Acyl_CoA_acyltransferase"/>
</dbReference>
<evidence type="ECO:0000259" key="5">
    <source>
        <dbReference type="PROSITE" id="PS51186"/>
    </source>
</evidence>
<reference evidence="6" key="2">
    <citation type="submission" date="2023-01" db="EMBL/GenBank/DDBJ databases">
        <authorList>
            <person name="Sun Q."/>
            <person name="Evtushenko L."/>
        </authorList>
    </citation>
    <scope>NUCLEOTIDE SEQUENCE</scope>
    <source>
        <strain evidence="6">VKM Ac-2007</strain>
    </source>
</reference>
<dbReference type="Proteomes" id="UP001143474">
    <property type="component" value="Unassembled WGS sequence"/>
</dbReference>
<dbReference type="GO" id="GO:0030649">
    <property type="term" value="P:aminoglycoside antibiotic catabolic process"/>
    <property type="evidence" value="ECO:0007669"/>
    <property type="project" value="TreeGrafter"/>
</dbReference>
<dbReference type="PANTHER" id="PTHR37817">
    <property type="entry name" value="N-ACETYLTRANSFERASE EIS"/>
    <property type="match status" value="1"/>
</dbReference>
<dbReference type="PROSITE" id="PS51186">
    <property type="entry name" value="GNAT"/>
    <property type="match status" value="1"/>
</dbReference>
<feature type="binding site" evidence="4">
    <location>
        <begin position="80"/>
        <end position="82"/>
    </location>
    <ligand>
        <name>acetyl-CoA</name>
        <dbReference type="ChEBI" id="CHEBI:57288"/>
    </ligand>
</feature>
<dbReference type="InterPro" id="IPR051554">
    <property type="entry name" value="Acetyltransferase_Eis"/>
</dbReference>
<evidence type="ECO:0000256" key="4">
    <source>
        <dbReference type="HAMAP-Rule" id="MF_01812"/>
    </source>
</evidence>
<keyword evidence="7" id="KW-1185">Reference proteome</keyword>
<evidence type="ECO:0000313" key="7">
    <source>
        <dbReference type="Proteomes" id="UP001143474"/>
    </source>
</evidence>
<protein>
    <submittedName>
        <fullName evidence="6">UPF0256 protein</fullName>
    </submittedName>
</protein>
<dbReference type="AlphaFoldDB" id="A0A9W6I6A0"/>
<dbReference type="InterPro" id="IPR025559">
    <property type="entry name" value="Eis_dom"/>
</dbReference>
<evidence type="ECO:0000256" key="1">
    <source>
        <dbReference type="ARBA" id="ARBA00009213"/>
    </source>
</evidence>
<accession>A0A9W6I6A0</accession>
<dbReference type="Pfam" id="PF17668">
    <property type="entry name" value="Acetyltransf_17"/>
    <property type="match status" value="1"/>
</dbReference>
<reference evidence="6" key="1">
    <citation type="journal article" date="2014" name="Int. J. Syst. Evol. Microbiol.">
        <title>Complete genome sequence of Corynebacterium casei LMG S-19264T (=DSM 44701T), isolated from a smear-ripened cheese.</title>
        <authorList>
            <consortium name="US DOE Joint Genome Institute (JGI-PGF)"/>
            <person name="Walter F."/>
            <person name="Albersmeier A."/>
            <person name="Kalinowski J."/>
            <person name="Ruckert C."/>
        </authorList>
    </citation>
    <scope>NUCLEOTIDE SEQUENCE</scope>
    <source>
        <strain evidence="6">VKM Ac-2007</strain>
    </source>
</reference>
<dbReference type="HAMAP" id="MF_01812">
    <property type="entry name" value="Eis"/>
    <property type="match status" value="1"/>
</dbReference>
<dbReference type="CDD" id="cd04301">
    <property type="entry name" value="NAT_SF"/>
    <property type="match status" value="1"/>
</dbReference>
<dbReference type="InterPro" id="IPR000182">
    <property type="entry name" value="GNAT_dom"/>
</dbReference>
<dbReference type="GO" id="GO:0034069">
    <property type="term" value="F:aminoglycoside N-acetyltransferase activity"/>
    <property type="evidence" value="ECO:0007669"/>
    <property type="project" value="TreeGrafter"/>
</dbReference>